<evidence type="ECO:0000259" key="1">
    <source>
        <dbReference type="PROSITE" id="PS51747"/>
    </source>
</evidence>
<dbReference type="InterPro" id="IPR002125">
    <property type="entry name" value="CMP_dCMP_dom"/>
</dbReference>
<dbReference type="Proteomes" id="UP000053660">
    <property type="component" value="Unassembled WGS sequence"/>
</dbReference>
<dbReference type="PROSITE" id="PS51747">
    <property type="entry name" value="CYT_DCMP_DEAMINASES_2"/>
    <property type="match status" value="1"/>
</dbReference>
<name>A0A0B1SQD3_OESDE</name>
<gene>
    <name evidence="2" type="ORF">OESDEN_14163</name>
</gene>
<dbReference type="Gene3D" id="3.40.140.10">
    <property type="entry name" value="Cytidine Deaminase, domain 2"/>
    <property type="match status" value="1"/>
</dbReference>
<dbReference type="PANTHER" id="PTHR11079">
    <property type="entry name" value="CYTOSINE DEAMINASE FAMILY MEMBER"/>
    <property type="match status" value="1"/>
</dbReference>
<protein>
    <submittedName>
        <fullName evidence="2">Cytidine and deoxycytidylate deaminase zinc-binding region</fullName>
    </submittedName>
</protein>
<dbReference type="PANTHER" id="PTHR11079:SF161">
    <property type="entry name" value="CMP_DCMP-TYPE DEAMINASE DOMAIN-CONTAINING PROTEIN"/>
    <property type="match status" value="1"/>
</dbReference>
<feature type="domain" description="CMP/dCMP-type deaminase" evidence="1">
    <location>
        <begin position="1"/>
        <end position="139"/>
    </location>
</feature>
<accession>A0A0B1SQD3</accession>
<sequence length="139" mass="15046">MHAAIEEACSGVKAGDGGPFGAVIVKMAKLSLPDTTCLCFWNLRHEFVIVSETSANSAFSRCMAYRRYGTYNVLVTQDPTAHAEVTAIRNACKNLGSFDLSGCTMYTSCYPCPMCMGACLWAHLDAIYYGASAEQVLAY</sequence>
<dbReference type="GO" id="GO:0047974">
    <property type="term" value="F:guanosine deaminase activity"/>
    <property type="evidence" value="ECO:0007669"/>
    <property type="project" value="TreeGrafter"/>
</dbReference>
<dbReference type="OrthoDB" id="408702at2759"/>
<evidence type="ECO:0000313" key="2">
    <source>
        <dbReference type="EMBL" id="KHJ86096.1"/>
    </source>
</evidence>
<dbReference type="GO" id="GO:0006152">
    <property type="term" value="P:purine nucleoside catabolic process"/>
    <property type="evidence" value="ECO:0007669"/>
    <property type="project" value="TreeGrafter"/>
</dbReference>
<keyword evidence="3" id="KW-1185">Reference proteome</keyword>
<reference evidence="2 3" key="1">
    <citation type="submission" date="2014-03" db="EMBL/GenBank/DDBJ databases">
        <title>Draft genome of the hookworm Oesophagostomum dentatum.</title>
        <authorList>
            <person name="Mitreva M."/>
        </authorList>
    </citation>
    <scope>NUCLEOTIDE SEQUENCE [LARGE SCALE GENOMIC DNA]</scope>
    <source>
        <strain evidence="2 3">OD-Hann</strain>
    </source>
</reference>
<evidence type="ECO:0000313" key="3">
    <source>
        <dbReference type="Proteomes" id="UP000053660"/>
    </source>
</evidence>
<dbReference type="CDD" id="cd01285">
    <property type="entry name" value="nucleoside_deaminase"/>
    <property type="match status" value="1"/>
</dbReference>
<dbReference type="AlphaFoldDB" id="A0A0B1SQD3"/>
<organism evidence="2 3">
    <name type="scientific">Oesophagostomum dentatum</name>
    <name type="common">Nodular worm</name>
    <dbReference type="NCBI Taxonomy" id="61180"/>
    <lineage>
        <taxon>Eukaryota</taxon>
        <taxon>Metazoa</taxon>
        <taxon>Ecdysozoa</taxon>
        <taxon>Nematoda</taxon>
        <taxon>Chromadorea</taxon>
        <taxon>Rhabditida</taxon>
        <taxon>Rhabditina</taxon>
        <taxon>Rhabditomorpha</taxon>
        <taxon>Strongyloidea</taxon>
        <taxon>Strongylidae</taxon>
        <taxon>Oesophagostomum</taxon>
    </lineage>
</organism>
<dbReference type="SUPFAM" id="SSF53927">
    <property type="entry name" value="Cytidine deaminase-like"/>
    <property type="match status" value="1"/>
</dbReference>
<dbReference type="InterPro" id="IPR016193">
    <property type="entry name" value="Cytidine_deaminase-like"/>
</dbReference>
<proteinExistence type="predicted"/>
<dbReference type="EMBL" id="KN561545">
    <property type="protein sequence ID" value="KHJ86096.1"/>
    <property type="molecule type" value="Genomic_DNA"/>
</dbReference>
<dbReference type="Pfam" id="PF00383">
    <property type="entry name" value="dCMP_cyt_deam_1"/>
    <property type="match status" value="1"/>
</dbReference>